<evidence type="ECO:0000313" key="2">
    <source>
        <dbReference type="Proteomes" id="UP001144204"/>
    </source>
</evidence>
<evidence type="ECO:0000313" key="1">
    <source>
        <dbReference type="EMBL" id="GLB46346.1"/>
    </source>
</evidence>
<organism evidence="1 2">
    <name type="scientific">Philodulcilactobacillus myokoensis</name>
    <dbReference type="NCBI Taxonomy" id="2929573"/>
    <lineage>
        <taxon>Bacteria</taxon>
        <taxon>Bacillati</taxon>
        <taxon>Bacillota</taxon>
        <taxon>Bacilli</taxon>
        <taxon>Lactobacillales</taxon>
        <taxon>Lactobacillaceae</taxon>
        <taxon>Philodulcilactobacillus</taxon>
    </lineage>
</organism>
<dbReference type="EMBL" id="BRPL01000002">
    <property type="protein sequence ID" value="GLB46346.1"/>
    <property type="molecule type" value="Genomic_DNA"/>
</dbReference>
<keyword evidence="2" id="KW-1185">Reference proteome</keyword>
<sequence length="229" mass="26358">MLTKNDFTNFDSVAIWEPQNSVNNFDNLNDEEKVKCFKTKNTVKKLDGSSIKTMIHGMKKDRIIVGKNPGDKGKDIDNHTLLAFHIQGKSNDASLAAALYNTNFWGAFMTDLNHEYNSNSSNVKAKILDVEHLFDRLKQLNITTNNNDDIKFIAIGNDAFNTFKDYFNELKNHNHNNKINVISDRQFEFNDNNNHYLITRIPDYSGNNQGPRENDWNLTKVNKIIKSIK</sequence>
<reference evidence="1" key="2">
    <citation type="journal article" date="2023" name="PLoS ONE">
        <title>Philodulcilactobacillus myokoensis gen. nov., sp. nov., a fructophilic, acidophilic, and agar-phobic lactic acid bacterium isolated from fermented vegetable extracts.</title>
        <authorList>
            <person name="Kouya T."/>
            <person name="Ishiyama Y."/>
            <person name="Ohashi S."/>
            <person name="Kumakubo R."/>
            <person name="Yamazaki T."/>
            <person name="Otaki T."/>
        </authorList>
    </citation>
    <scope>NUCLEOTIDE SEQUENCE</scope>
    <source>
        <strain evidence="1">WR16-4</strain>
    </source>
</reference>
<protein>
    <submittedName>
        <fullName evidence="1">Uncharacterized protein</fullName>
    </submittedName>
</protein>
<proteinExistence type="predicted"/>
<accession>A0A9W6B050</accession>
<dbReference type="AlphaFoldDB" id="A0A9W6B050"/>
<dbReference type="Proteomes" id="UP001144204">
    <property type="component" value="Unassembled WGS sequence"/>
</dbReference>
<dbReference type="RefSeq" id="WP_286135811.1">
    <property type="nucleotide sequence ID" value="NZ_BRPL01000002.1"/>
</dbReference>
<reference evidence="1" key="1">
    <citation type="submission" date="2022-07" db="EMBL/GenBank/DDBJ databases">
        <authorList>
            <person name="Kouya T."/>
            <person name="Ishiyama Y."/>
        </authorList>
    </citation>
    <scope>NUCLEOTIDE SEQUENCE</scope>
    <source>
        <strain evidence="1">WR16-4</strain>
    </source>
</reference>
<comment type="caution">
    <text evidence="1">The sequence shown here is derived from an EMBL/GenBank/DDBJ whole genome shotgun (WGS) entry which is preliminary data.</text>
</comment>
<name>A0A9W6B050_9LACO</name>
<gene>
    <name evidence="1" type="ORF">WR164_03250</name>
</gene>